<dbReference type="Proteomes" id="UP001145114">
    <property type="component" value="Unassembled WGS sequence"/>
</dbReference>
<accession>A0ACC1HLJ3</accession>
<dbReference type="EMBL" id="JAMZIH010004780">
    <property type="protein sequence ID" value="KAJ1676152.1"/>
    <property type="molecule type" value="Genomic_DNA"/>
</dbReference>
<keyword evidence="2" id="KW-1185">Reference proteome</keyword>
<feature type="non-terminal residue" evidence="1">
    <location>
        <position position="143"/>
    </location>
</feature>
<name>A0ACC1HLJ3_9FUNG</name>
<gene>
    <name evidence="1" type="ORF">EV182_008762</name>
</gene>
<sequence length="143" mass="15078">MRYPSASTLVSAISLTLPLCLLSAAALPAASGSTQKSPPSGGRYIAVFGDSMSDDGNLHAFMPSMGYWKGRFSNGPNWADYASAYTDRTLLMYATGGAASDNALVPEGILNQTIPSLRQQVESFVQNRLYASSIFGNTVGIVS</sequence>
<reference evidence="1" key="1">
    <citation type="submission" date="2022-06" db="EMBL/GenBank/DDBJ databases">
        <title>Phylogenomic reconstructions and comparative analyses of Kickxellomycotina fungi.</title>
        <authorList>
            <person name="Reynolds N.K."/>
            <person name="Stajich J.E."/>
            <person name="Barry K."/>
            <person name="Grigoriev I.V."/>
            <person name="Crous P."/>
            <person name="Smith M.E."/>
        </authorList>
    </citation>
    <scope>NUCLEOTIDE SEQUENCE</scope>
    <source>
        <strain evidence="1">RSA 2271</strain>
    </source>
</reference>
<proteinExistence type="predicted"/>
<evidence type="ECO:0000313" key="2">
    <source>
        <dbReference type="Proteomes" id="UP001145114"/>
    </source>
</evidence>
<evidence type="ECO:0000313" key="1">
    <source>
        <dbReference type="EMBL" id="KAJ1676152.1"/>
    </source>
</evidence>
<organism evidence="1 2">
    <name type="scientific">Spiromyces aspiralis</name>
    <dbReference type="NCBI Taxonomy" id="68401"/>
    <lineage>
        <taxon>Eukaryota</taxon>
        <taxon>Fungi</taxon>
        <taxon>Fungi incertae sedis</taxon>
        <taxon>Zoopagomycota</taxon>
        <taxon>Kickxellomycotina</taxon>
        <taxon>Kickxellomycetes</taxon>
        <taxon>Kickxellales</taxon>
        <taxon>Kickxellaceae</taxon>
        <taxon>Spiromyces</taxon>
    </lineage>
</organism>
<comment type="caution">
    <text evidence="1">The sequence shown here is derived from an EMBL/GenBank/DDBJ whole genome shotgun (WGS) entry which is preliminary data.</text>
</comment>
<protein>
    <submittedName>
        <fullName evidence="1">Uncharacterized protein</fullName>
    </submittedName>
</protein>